<dbReference type="Gene3D" id="3.30.450.20">
    <property type="entry name" value="PAS domain"/>
    <property type="match status" value="1"/>
</dbReference>
<sequence>SSNWRAPTSFVGVRYDFRPYFINAMRDGLGEFYALGTRSGRPGLYLSRRLDAADGRPLGVVVLKVEFDALEAQWRSSGE</sequence>
<protein>
    <submittedName>
        <fullName evidence="1">Uncharacterized protein</fullName>
    </submittedName>
</protein>
<name>A0ABU3XIZ2_9BACI</name>
<gene>
    <name evidence="1" type="ORF">RYX56_24960</name>
</gene>
<dbReference type="Proteomes" id="UP001287282">
    <property type="component" value="Unassembled WGS sequence"/>
</dbReference>
<feature type="non-terminal residue" evidence="1">
    <location>
        <position position="79"/>
    </location>
</feature>
<keyword evidence="2" id="KW-1185">Reference proteome</keyword>
<evidence type="ECO:0000313" key="1">
    <source>
        <dbReference type="EMBL" id="MDV2687602.1"/>
    </source>
</evidence>
<feature type="non-terminal residue" evidence="1">
    <location>
        <position position="1"/>
    </location>
</feature>
<dbReference type="InterPro" id="IPR029151">
    <property type="entry name" value="Sensor-like_sf"/>
</dbReference>
<dbReference type="SUPFAM" id="SSF103190">
    <property type="entry name" value="Sensory domain-like"/>
    <property type="match status" value="1"/>
</dbReference>
<proteinExistence type="predicted"/>
<dbReference type="EMBL" id="JAWJBA010000958">
    <property type="protein sequence ID" value="MDV2687602.1"/>
    <property type="molecule type" value="Genomic_DNA"/>
</dbReference>
<evidence type="ECO:0000313" key="2">
    <source>
        <dbReference type="Proteomes" id="UP001287282"/>
    </source>
</evidence>
<comment type="caution">
    <text evidence="1">The sequence shown here is derived from an EMBL/GenBank/DDBJ whole genome shotgun (WGS) entry which is preliminary data.</text>
</comment>
<reference evidence="1 2" key="1">
    <citation type="submission" date="2023-10" db="EMBL/GenBank/DDBJ databases">
        <title>Screening of Alkalihalobacillus lindianensis BZ-TG-R113 and Its Alleviation of Salt Stress on Rapeseed Growth.</title>
        <authorList>
            <person name="Zhao B."/>
            <person name="Guo T."/>
        </authorList>
    </citation>
    <scope>NUCLEOTIDE SEQUENCE [LARGE SCALE GENOMIC DNA]</scope>
    <source>
        <strain evidence="1 2">BZ-TG-R113</strain>
    </source>
</reference>
<organism evidence="1 2">
    <name type="scientific">Alkalihalophilus lindianensis</name>
    <dbReference type="NCBI Taxonomy" id="1630542"/>
    <lineage>
        <taxon>Bacteria</taxon>
        <taxon>Bacillati</taxon>
        <taxon>Bacillota</taxon>
        <taxon>Bacilli</taxon>
        <taxon>Bacillales</taxon>
        <taxon>Bacillaceae</taxon>
        <taxon>Alkalihalophilus</taxon>
    </lineage>
</organism>
<accession>A0ABU3XIZ2</accession>